<reference evidence="1" key="1">
    <citation type="submission" date="2014-11" db="EMBL/GenBank/DDBJ databases">
        <authorList>
            <person name="Amaro Gonzalez C."/>
        </authorList>
    </citation>
    <scope>NUCLEOTIDE SEQUENCE</scope>
</reference>
<proteinExistence type="predicted"/>
<dbReference type="EMBL" id="GBXM01096269">
    <property type="protein sequence ID" value="JAH12308.1"/>
    <property type="molecule type" value="Transcribed_RNA"/>
</dbReference>
<dbReference type="AlphaFoldDB" id="A0A0E9Q888"/>
<evidence type="ECO:0000313" key="1">
    <source>
        <dbReference type="EMBL" id="JAH12308.1"/>
    </source>
</evidence>
<sequence>MHSAHRHEGICWESHVLSQSRSTVYCQSHLS</sequence>
<organism evidence="1">
    <name type="scientific">Anguilla anguilla</name>
    <name type="common">European freshwater eel</name>
    <name type="synonym">Muraena anguilla</name>
    <dbReference type="NCBI Taxonomy" id="7936"/>
    <lineage>
        <taxon>Eukaryota</taxon>
        <taxon>Metazoa</taxon>
        <taxon>Chordata</taxon>
        <taxon>Craniata</taxon>
        <taxon>Vertebrata</taxon>
        <taxon>Euteleostomi</taxon>
        <taxon>Actinopterygii</taxon>
        <taxon>Neopterygii</taxon>
        <taxon>Teleostei</taxon>
        <taxon>Anguilliformes</taxon>
        <taxon>Anguillidae</taxon>
        <taxon>Anguilla</taxon>
    </lineage>
</organism>
<protein>
    <submittedName>
        <fullName evidence="1">Uncharacterized protein</fullName>
    </submittedName>
</protein>
<accession>A0A0E9Q888</accession>
<reference evidence="1" key="2">
    <citation type="journal article" date="2015" name="Fish Shellfish Immunol.">
        <title>Early steps in the European eel (Anguilla anguilla)-Vibrio vulnificus interaction in the gills: Role of the RtxA13 toxin.</title>
        <authorList>
            <person name="Callol A."/>
            <person name="Pajuelo D."/>
            <person name="Ebbesson L."/>
            <person name="Teles M."/>
            <person name="MacKenzie S."/>
            <person name="Amaro C."/>
        </authorList>
    </citation>
    <scope>NUCLEOTIDE SEQUENCE</scope>
</reference>
<name>A0A0E9Q888_ANGAN</name>